<dbReference type="EMBL" id="CAJNOG010000052">
    <property type="protein sequence ID" value="CAF0850559.1"/>
    <property type="molecule type" value="Genomic_DNA"/>
</dbReference>
<gene>
    <name evidence="1" type="ORF">JYZ213_LOCUS7874</name>
    <name evidence="2" type="ORF">OXD698_LOCUS32527</name>
</gene>
<dbReference type="AlphaFoldDB" id="A0A819RUY3"/>
<name>A0A819RUY3_9BILA</name>
<sequence length="204" mass="23098">MTSDSDLIERKAIDVGGRLGSLYDVSTDNLINDCSIQSSKTQPLKLSECAVFAGDESLGMIDYLKNMDFDNALQLSILFGMVKTSGVSSLITYKQTIDKNIRFLYYSYKSKEEILNIEQGKLHRLISTPSVPTNATHMITNIRWGFEILCVIPILEHLSSDTVDRLLSKISKWLKNDAQDSILTDKDKQHIEELINVNICYRQN</sequence>
<dbReference type="Proteomes" id="UP000663844">
    <property type="component" value="Unassembled WGS sequence"/>
</dbReference>
<dbReference type="Proteomes" id="UP000663845">
    <property type="component" value="Unassembled WGS sequence"/>
</dbReference>
<evidence type="ECO:0000313" key="1">
    <source>
        <dbReference type="EMBL" id="CAF0850559.1"/>
    </source>
</evidence>
<accession>A0A819RUY3</accession>
<proteinExistence type="predicted"/>
<reference evidence="2" key="1">
    <citation type="submission" date="2021-02" db="EMBL/GenBank/DDBJ databases">
        <authorList>
            <person name="Nowell W R."/>
        </authorList>
    </citation>
    <scope>NUCLEOTIDE SEQUENCE</scope>
</reference>
<evidence type="ECO:0000313" key="2">
    <source>
        <dbReference type="EMBL" id="CAF4051077.1"/>
    </source>
</evidence>
<comment type="caution">
    <text evidence="2">The sequence shown here is derived from an EMBL/GenBank/DDBJ whole genome shotgun (WGS) entry which is preliminary data.</text>
</comment>
<protein>
    <submittedName>
        <fullName evidence="2">Uncharacterized protein</fullName>
    </submittedName>
</protein>
<dbReference type="EMBL" id="CAJOAZ010004254">
    <property type="protein sequence ID" value="CAF4051077.1"/>
    <property type="molecule type" value="Genomic_DNA"/>
</dbReference>
<evidence type="ECO:0000313" key="3">
    <source>
        <dbReference type="Proteomes" id="UP000663844"/>
    </source>
</evidence>
<organism evidence="2 3">
    <name type="scientific">Adineta steineri</name>
    <dbReference type="NCBI Taxonomy" id="433720"/>
    <lineage>
        <taxon>Eukaryota</taxon>
        <taxon>Metazoa</taxon>
        <taxon>Spiralia</taxon>
        <taxon>Gnathifera</taxon>
        <taxon>Rotifera</taxon>
        <taxon>Eurotatoria</taxon>
        <taxon>Bdelloidea</taxon>
        <taxon>Adinetida</taxon>
        <taxon>Adinetidae</taxon>
        <taxon>Adineta</taxon>
    </lineage>
</organism>